<comment type="caution">
    <text evidence="2">The sequence shown here is derived from an EMBL/GenBank/DDBJ whole genome shotgun (WGS) entry which is preliminary data.</text>
</comment>
<feature type="domain" description="DUF397" evidence="1">
    <location>
        <begin position="5"/>
        <end position="56"/>
    </location>
</feature>
<dbReference type="Pfam" id="PF04149">
    <property type="entry name" value="DUF397"/>
    <property type="match status" value="1"/>
</dbReference>
<dbReference type="EMBL" id="JANYMP010000056">
    <property type="protein sequence ID" value="MCS7484828.1"/>
    <property type="molecule type" value="Genomic_DNA"/>
</dbReference>
<evidence type="ECO:0000313" key="2">
    <source>
        <dbReference type="EMBL" id="MCS7484828.1"/>
    </source>
</evidence>
<sequence>MTSTRWRKSTRSEGKDACVEIAYGSFGVAVRDSKSTSADEQLISLAAWCSFLAGVRHGMFDVS</sequence>
<organism evidence="2 3">
    <name type="scientific">Umezawaea endophytica</name>
    <dbReference type="NCBI Taxonomy" id="1654476"/>
    <lineage>
        <taxon>Bacteria</taxon>
        <taxon>Bacillati</taxon>
        <taxon>Actinomycetota</taxon>
        <taxon>Actinomycetes</taxon>
        <taxon>Pseudonocardiales</taxon>
        <taxon>Pseudonocardiaceae</taxon>
        <taxon>Umezawaea</taxon>
    </lineage>
</organism>
<reference evidence="2" key="1">
    <citation type="submission" date="2022-08" db="EMBL/GenBank/DDBJ databases">
        <authorList>
            <person name="Tistechok S."/>
            <person name="Samborskyy M."/>
            <person name="Roman I."/>
        </authorList>
    </citation>
    <scope>NUCLEOTIDE SEQUENCE</scope>
    <source>
        <strain evidence="2">DSM 103496</strain>
    </source>
</reference>
<name>A0A9X3A7X2_9PSEU</name>
<proteinExistence type="predicted"/>
<evidence type="ECO:0000313" key="3">
    <source>
        <dbReference type="Proteomes" id="UP001141259"/>
    </source>
</evidence>
<accession>A0A9X3A7X2</accession>
<dbReference type="InterPro" id="IPR007278">
    <property type="entry name" value="DUF397"/>
</dbReference>
<dbReference type="Proteomes" id="UP001141259">
    <property type="component" value="Unassembled WGS sequence"/>
</dbReference>
<keyword evidence="3" id="KW-1185">Reference proteome</keyword>
<dbReference type="AlphaFoldDB" id="A0A9X3A7X2"/>
<protein>
    <submittedName>
        <fullName evidence="2">DUF397 domain-containing protein</fullName>
    </submittedName>
</protein>
<evidence type="ECO:0000259" key="1">
    <source>
        <dbReference type="Pfam" id="PF04149"/>
    </source>
</evidence>
<dbReference type="RefSeq" id="WP_259630273.1">
    <property type="nucleotide sequence ID" value="NZ_JANYMP010000056.1"/>
</dbReference>
<gene>
    <name evidence="2" type="ORF">NZH93_49050</name>
</gene>